<evidence type="ECO:0000256" key="1">
    <source>
        <dbReference type="ARBA" id="ARBA00004990"/>
    </source>
</evidence>
<dbReference type="Proteomes" id="UP000588604">
    <property type="component" value="Unassembled WGS sequence"/>
</dbReference>
<dbReference type="PANTHER" id="PTHR21299">
    <property type="entry name" value="CYTIDYLATE KINASE/PANTOATE-BETA-ALANINE LIGASE"/>
    <property type="match status" value="1"/>
</dbReference>
<reference evidence="9 10" key="1">
    <citation type="submission" date="2020-08" db="EMBL/GenBank/DDBJ databases">
        <title>Genomic Encyclopedia of Type Strains, Phase IV (KMG-IV): sequencing the most valuable type-strain genomes for metagenomic binning, comparative biology and taxonomic classification.</title>
        <authorList>
            <person name="Goeker M."/>
        </authorList>
    </citation>
    <scope>NUCLEOTIDE SEQUENCE [LARGE SCALE GENOMIC DNA]</scope>
    <source>
        <strain evidence="9 10">DSM 102044</strain>
    </source>
</reference>
<keyword evidence="6 8" id="KW-0067">ATP-binding</keyword>
<comment type="pathway">
    <text evidence="1 8">Cofactor biosynthesis; (R)-pantothenate biosynthesis; (R)-pantothenate from (R)-pantoate and beta-alanine: step 1/1.</text>
</comment>
<dbReference type="GO" id="GO:0015940">
    <property type="term" value="P:pantothenate biosynthetic process"/>
    <property type="evidence" value="ECO:0007669"/>
    <property type="project" value="UniProtKB-UniRule"/>
</dbReference>
<dbReference type="Pfam" id="PF02569">
    <property type="entry name" value="Pantoate_ligase"/>
    <property type="match status" value="1"/>
</dbReference>
<dbReference type="GO" id="GO:0004592">
    <property type="term" value="F:pantoate-beta-alanine ligase activity"/>
    <property type="evidence" value="ECO:0007669"/>
    <property type="project" value="UniProtKB-UniRule"/>
</dbReference>
<name>A0A841MIN3_9BACT</name>
<comment type="subcellular location">
    <subcellularLocation>
        <location evidence="8">Cytoplasm</location>
    </subcellularLocation>
</comment>
<evidence type="ECO:0000256" key="7">
    <source>
        <dbReference type="ARBA" id="ARBA00048258"/>
    </source>
</evidence>
<evidence type="ECO:0000256" key="4">
    <source>
        <dbReference type="ARBA" id="ARBA00022655"/>
    </source>
</evidence>
<dbReference type="UniPathway" id="UPA00028">
    <property type="reaction ID" value="UER00005"/>
</dbReference>
<accession>A0A841MIN3</accession>
<sequence>MGALHEGHLDLIRASKKSTDLTVVSIFVNPIQFNNSEDFEKYPILTDQDLKLLEKENVDFVFLPSAESVYPEKPRLSFNFGELETVLEGAFRPGHFSGVGVIVSKLFNIIRPHQSFFGQKDLQQVAIIKRMVADLSFPVEITVVPTRREGDGLALSSRNMRLSSSEREKALLLFNNLTHAKNELMKGEKWLAVRNQITQVFEAEPLAKLEYFELVDPETFLVYSEFDPTKKSSICVASYIGNIRLIDNLPIIP</sequence>
<feature type="binding site" evidence="8">
    <location>
        <position position="32"/>
    </location>
    <ligand>
        <name>(R)-pantoate</name>
        <dbReference type="ChEBI" id="CHEBI:15980"/>
    </ligand>
</feature>
<keyword evidence="4 8" id="KW-0566">Pantothenate biosynthesis</keyword>
<evidence type="ECO:0000256" key="8">
    <source>
        <dbReference type="HAMAP-Rule" id="MF_00158"/>
    </source>
</evidence>
<evidence type="ECO:0000256" key="5">
    <source>
        <dbReference type="ARBA" id="ARBA00022741"/>
    </source>
</evidence>
<dbReference type="EMBL" id="JACIJO010000002">
    <property type="protein sequence ID" value="MBB6326753.1"/>
    <property type="molecule type" value="Genomic_DNA"/>
</dbReference>
<feature type="binding site" evidence="8">
    <location>
        <begin position="155"/>
        <end position="158"/>
    </location>
    <ligand>
        <name>ATP</name>
        <dbReference type="ChEBI" id="CHEBI:30616"/>
    </ligand>
</feature>
<evidence type="ECO:0000256" key="2">
    <source>
        <dbReference type="ARBA" id="ARBA00009256"/>
    </source>
</evidence>
<dbReference type="PANTHER" id="PTHR21299:SF1">
    <property type="entry name" value="PANTOATE--BETA-ALANINE LIGASE"/>
    <property type="match status" value="1"/>
</dbReference>
<dbReference type="GO" id="GO:0005524">
    <property type="term" value="F:ATP binding"/>
    <property type="evidence" value="ECO:0007669"/>
    <property type="project" value="UniProtKB-KW"/>
</dbReference>
<keyword evidence="8" id="KW-0963">Cytoplasm</keyword>
<evidence type="ECO:0000256" key="3">
    <source>
        <dbReference type="ARBA" id="ARBA00022598"/>
    </source>
</evidence>
<organism evidence="9 10">
    <name type="scientific">Algoriphagus iocasae</name>
    <dbReference type="NCBI Taxonomy" id="1836499"/>
    <lineage>
        <taxon>Bacteria</taxon>
        <taxon>Pseudomonadati</taxon>
        <taxon>Bacteroidota</taxon>
        <taxon>Cytophagia</taxon>
        <taxon>Cytophagales</taxon>
        <taxon>Cyclobacteriaceae</taxon>
        <taxon>Algoriphagus</taxon>
    </lineage>
</organism>
<dbReference type="Gene3D" id="3.40.50.620">
    <property type="entry name" value="HUPs"/>
    <property type="match status" value="1"/>
</dbReference>
<keyword evidence="5 8" id="KW-0547">Nucleotide-binding</keyword>
<dbReference type="InterPro" id="IPR014729">
    <property type="entry name" value="Rossmann-like_a/b/a_fold"/>
</dbReference>
<feature type="binding site" evidence="8">
    <location>
        <begin position="1"/>
        <end position="8"/>
    </location>
    <ligand>
        <name>ATP</name>
        <dbReference type="ChEBI" id="CHEBI:30616"/>
    </ligand>
</feature>
<comment type="caution">
    <text evidence="8">Lacks conserved residue(s) required for the propagation of feature annotation.</text>
</comment>
<protein>
    <recommendedName>
        <fullName evidence="8">Pantothenate synthetase</fullName>
        <shortName evidence="8">PS</shortName>
        <ecNumber evidence="8">6.3.2.1</ecNumber>
    </recommendedName>
    <alternativeName>
        <fullName evidence="8">Pantoate--beta-alanine ligase</fullName>
    </alternativeName>
    <alternativeName>
        <fullName evidence="8">Pantoate-activating enzyme</fullName>
    </alternativeName>
</protein>
<evidence type="ECO:0000256" key="6">
    <source>
        <dbReference type="ARBA" id="ARBA00022840"/>
    </source>
</evidence>
<keyword evidence="3 8" id="KW-0436">Ligase</keyword>
<keyword evidence="10" id="KW-1185">Reference proteome</keyword>
<comment type="similarity">
    <text evidence="2 8">Belongs to the pantothenate synthetase family.</text>
</comment>
<feature type="active site" description="Proton donor" evidence="8">
    <location>
        <position position="8"/>
    </location>
</feature>
<comment type="function">
    <text evidence="8">Catalyzes the condensation of pantoate with beta-alanine in an ATP-dependent reaction via a pantoyl-adenylate intermediate.</text>
</comment>
<dbReference type="GO" id="GO:0005829">
    <property type="term" value="C:cytosol"/>
    <property type="evidence" value="ECO:0007669"/>
    <property type="project" value="TreeGrafter"/>
</dbReference>
<comment type="miscellaneous">
    <text evidence="8">The reaction proceeds by a bi uni uni bi ping pong mechanism.</text>
</comment>
<gene>
    <name evidence="8" type="primary">panC</name>
    <name evidence="9" type="ORF">FHS59_002381</name>
</gene>
<dbReference type="NCBIfam" id="TIGR00018">
    <property type="entry name" value="panC"/>
    <property type="match status" value="1"/>
</dbReference>
<dbReference type="InterPro" id="IPR042176">
    <property type="entry name" value="Pantoate_ligase_C"/>
</dbReference>
<dbReference type="InterPro" id="IPR003721">
    <property type="entry name" value="Pantoate_ligase"/>
</dbReference>
<feature type="binding site" evidence="8">
    <location>
        <position position="32"/>
    </location>
    <ligand>
        <name>beta-alanine</name>
        <dbReference type="ChEBI" id="CHEBI:57966"/>
    </ligand>
</feature>
<dbReference type="SUPFAM" id="SSF52374">
    <property type="entry name" value="Nucleotidylyl transferase"/>
    <property type="match status" value="1"/>
</dbReference>
<feature type="binding site" evidence="8">
    <location>
        <position position="124"/>
    </location>
    <ligand>
        <name>(R)-pantoate</name>
        <dbReference type="ChEBI" id="CHEBI:15980"/>
    </ligand>
</feature>
<evidence type="ECO:0000313" key="9">
    <source>
        <dbReference type="EMBL" id="MBB6326753.1"/>
    </source>
</evidence>
<dbReference type="EC" id="6.3.2.1" evidence="8"/>
<comment type="caution">
    <text evidence="9">The sequence shown here is derived from an EMBL/GenBank/DDBJ whole genome shotgun (WGS) entry which is preliminary data.</text>
</comment>
<dbReference type="HAMAP" id="MF_00158">
    <property type="entry name" value="PanC"/>
    <property type="match status" value="1"/>
</dbReference>
<proteinExistence type="inferred from homology"/>
<comment type="catalytic activity">
    <reaction evidence="7 8">
        <text>(R)-pantoate + beta-alanine + ATP = (R)-pantothenate + AMP + diphosphate + H(+)</text>
        <dbReference type="Rhea" id="RHEA:10912"/>
        <dbReference type="ChEBI" id="CHEBI:15378"/>
        <dbReference type="ChEBI" id="CHEBI:15980"/>
        <dbReference type="ChEBI" id="CHEBI:29032"/>
        <dbReference type="ChEBI" id="CHEBI:30616"/>
        <dbReference type="ChEBI" id="CHEBI:33019"/>
        <dbReference type="ChEBI" id="CHEBI:57966"/>
        <dbReference type="ChEBI" id="CHEBI:456215"/>
        <dbReference type="EC" id="6.3.2.1"/>
    </reaction>
</comment>
<feature type="binding site" evidence="8">
    <location>
        <begin position="118"/>
        <end position="121"/>
    </location>
    <ligand>
        <name>ATP</name>
        <dbReference type="ChEBI" id="CHEBI:30616"/>
    </ligand>
</feature>
<evidence type="ECO:0000313" key="10">
    <source>
        <dbReference type="Proteomes" id="UP000588604"/>
    </source>
</evidence>
<dbReference type="Gene3D" id="3.30.1300.10">
    <property type="entry name" value="Pantoate-beta-alanine ligase, C-terminal domain"/>
    <property type="match status" value="1"/>
</dbReference>
<comment type="subunit">
    <text evidence="8">Homodimer.</text>
</comment>
<dbReference type="AlphaFoldDB" id="A0A841MIN3"/>